<feature type="compositionally biased region" description="Acidic residues" evidence="1">
    <location>
        <begin position="88"/>
        <end position="105"/>
    </location>
</feature>
<evidence type="ECO:0000313" key="2">
    <source>
        <dbReference type="EMBL" id="KAK0557494.1"/>
    </source>
</evidence>
<dbReference type="Proteomes" id="UP001176517">
    <property type="component" value="Unassembled WGS sequence"/>
</dbReference>
<proteinExistence type="predicted"/>
<name>A0AAN6K0W7_9BASI</name>
<dbReference type="AlphaFoldDB" id="A0AAN6K0W7"/>
<dbReference type="EMBL" id="JAPDMZ010000005">
    <property type="protein sequence ID" value="KAK0557494.1"/>
    <property type="molecule type" value="Genomic_DNA"/>
</dbReference>
<accession>A0AAN6K0W7</accession>
<gene>
    <name evidence="2" type="ORF">OC846_000482</name>
</gene>
<comment type="caution">
    <text evidence="2">The sequence shown here is derived from an EMBL/GenBank/DDBJ whole genome shotgun (WGS) entry which is preliminary data.</text>
</comment>
<evidence type="ECO:0000256" key="1">
    <source>
        <dbReference type="SAM" id="MobiDB-lite"/>
    </source>
</evidence>
<protein>
    <submittedName>
        <fullName evidence="2">Uncharacterized protein</fullName>
    </submittedName>
</protein>
<organism evidence="2 3">
    <name type="scientific">Tilletia horrida</name>
    <dbReference type="NCBI Taxonomy" id="155126"/>
    <lineage>
        <taxon>Eukaryota</taxon>
        <taxon>Fungi</taxon>
        <taxon>Dikarya</taxon>
        <taxon>Basidiomycota</taxon>
        <taxon>Ustilaginomycotina</taxon>
        <taxon>Exobasidiomycetes</taxon>
        <taxon>Tilletiales</taxon>
        <taxon>Tilletiaceae</taxon>
        <taxon>Tilletia</taxon>
    </lineage>
</organism>
<feature type="region of interest" description="Disordered" evidence="1">
    <location>
        <begin position="1"/>
        <end position="24"/>
    </location>
</feature>
<evidence type="ECO:0000313" key="3">
    <source>
        <dbReference type="Proteomes" id="UP001176517"/>
    </source>
</evidence>
<reference evidence="2" key="1">
    <citation type="journal article" date="2023" name="PhytoFront">
        <title>Draft Genome Resources of Seven Strains of Tilletia horrida, Causal Agent of Kernel Smut of Rice.</title>
        <authorList>
            <person name="Khanal S."/>
            <person name="Antony Babu S."/>
            <person name="Zhou X.G."/>
        </authorList>
    </citation>
    <scope>NUCLEOTIDE SEQUENCE</scope>
    <source>
        <strain evidence="2">TX6</strain>
    </source>
</reference>
<feature type="compositionally biased region" description="Polar residues" evidence="1">
    <location>
        <begin position="1"/>
        <end position="18"/>
    </location>
</feature>
<keyword evidence="3" id="KW-1185">Reference proteome</keyword>
<feature type="region of interest" description="Disordered" evidence="1">
    <location>
        <begin position="79"/>
        <end position="105"/>
    </location>
</feature>
<sequence length="115" mass="13301">MTVEESTQPNKLQHTPSMTHLKPEPTVQLGVVEPQMERCLDHHAHALKKRVETIKFGTEQPEQGRTNSIELGRVCYQDHDHSGATYDDSSDYYSEYDDEDDDDDWGVLDYDWDSD</sequence>